<keyword evidence="2" id="KW-1185">Reference proteome</keyword>
<dbReference type="EMBL" id="MAVT02000682">
    <property type="protein sequence ID" value="POS74102.1"/>
    <property type="molecule type" value="Genomic_DNA"/>
</dbReference>
<dbReference type="Gene3D" id="3.40.50.720">
    <property type="entry name" value="NAD(P)-binding Rossmann-like Domain"/>
    <property type="match status" value="1"/>
</dbReference>
<dbReference type="Proteomes" id="UP000094444">
    <property type="component" value="Unassembled WGS sequence"/>
</dbReference>
<evidence type="ECO:0000313" key="2">
    <source>
        <dbReference type="Proteomes" id="UP000094444"/>
    </source>
</evidence>
<proteinExistence type="predicted"/>
<protein>
    <submittedName>
        <fullName evidence="1">WW domain-containing oxidoreductase</fullName>
    </submittedName>
</protein>
<dbReference type="AlphaFoldDB" id="A0A2P5HV32"/>
<sequence>MKSPEQGAATTVWAAFRKKLEGRGGIYLAECAEAPPSKDESSTFGMGYAKHAYDSDAEGQLWTDSLRLVGLS</sequence>
<gene>
    <name evidence="1" type="ORF">DHEL01_v207496</name>
</gene>
<organism evidence="1 2">
    <name type="scientific">Diaporthe helianthi</name>
    <dbReference type="NCBI Taxonomy" id="158607"/>
    <lineage>
        <taxon>Eukaryota</taxon>
        <taxon>Fungi</taxon>
        <taxon>Dikarya</taxon>
        <taxon>Ascomycota</taxon>
        <taxon>Pezizomycotina</taxon>
        <taxon>Sordariomycetes</taxon>
        <taxon>Sordariomycetidae</taxon>
        <taxon>Diaporthales</taxon>
        <taxon>Diaporthaceae</taxon>
        <taxon>Diaporthe</taxon>
    </lineage>
</organism>
<dbReference type="STRING" id="158607.A0A2P5HV32"/>
<name>A0A2P5HV32_DIAHE</name>
<dbReference type="OrthoDB" id="191139at2759"/>
<dbReference type="InParanoid" id="A0A2P5HV32"/>
<accession>A0A2P5HV32</accession>
<evidence type="ECO:0000313" key="1">
    <source>
        <dbReference type="EMBL" id="POS74102.1"/>
    </source>
</evidence>
<reference evidence="1" key="1">
    <citation type="submission" date="2017-09" db="EMBL/GenBank/DDBJ databases">
        <title>Polyketide synthases of a Diaporthe helianthi virulent isolate.</title>
        <authorList>
            <person name="Baroncelli R."/>
        </authorList>
    </citation>
    <scope>NUCLEOTIDE SEQUENCE [LARGE SCALE GENOMIC DNA]</scope>
    <source>
        <strain evidence="1">7/96</strain>
    </source>
</reference>
<comment type="caution">
    <text evidence="1">The sequence shown here is derived from an EMBL/GenBank/DDBJ whole genome shotgun (WGS) entry which is preliminary data.</text>
</comment>